<keyword evidence="1" id="KW-0472">Membrane</keyword>
<reference evidence="2" key="1">
    <citation type="journal article" date="2015" name="Nature">
        <title>Complex archaea that bridge the gap between prokaryotes and eukaryotes.</title>
        <authorList>
            <person name="Spang A."/>
            <person name="Saw J.H."/>
            <person name="Jorgensen S.L."/>
            <person name="Zaremba-Niedzwiedzka K."/>
            <person name="Martijn J."/>
            <person name="Lind A.E."/>
            <person name="van Eijk R."/>
            <person name="Schleper C."/>
            <person name="Guy L."/>
            <person name="Ettema T.J."/>
        </authorList>
    </citation>
    <scope>NUCLEOTIDE SEQUENCE</scope>
</reference>
<evidence type="ECO:0000256" key="1">
    <source>
        <dbReference type="SAM" id="Phobius"/>
    </source>
</evidence>
<comment type="caution">
    <text evidence="2">The sequence shown here is derived from an EMBL/GenBank/DDBJ whole genome shotgun (WGS) entry which is preliminary data.</text>
</comment>
<feature type="transmembrane region" description="Helical" evidence="1">
    <location>
        <begin position="175"/>
        <end position="198"/>
    </location>
</feature>
<dbReference type="EMBL" id="LAZR01035717">
    <property type="protein sequence ID" value="KKL26766.1"/>
    <property type="molecule type" value="Genomic_DNA"/>
</dbReference>
<feature type="non-terminal residue" evidence="2">
    <location>
        <position position="400"/>
    </location>
</feature>
<keyword evidence="1" id="KW-1133">Transmembrane helix</keyword>
<dbReference type="InterPro" id="IPR007294">
    <property type="entry name" value="DUF401"/>
</dbReference>
<feature type="transmembrane region" description="Helical" evidence="1">
    <location>
        <begin position="64"/>
        <end position="83"/>
    </location>
</feature>
<gene>
    <name evidence="2" type="ORF">LCGC14_2392020</name>
</gene>
<dbReference type="Pfam" id="PF04165">
    <property type="entry name" value="DUF401"/>
    <property type="match status" value="1"/>
</dbReference>
<feature type="transmembrane region" description="Helical" evidence="1">
    <location>
        <begin position="223"/>
        <end position="247"/>
    </location>
</feature>
<evidence type="ECO:0000313" key="2">
    <source>
        <dbReference type="EMBL" id="KKL26766.1"/>
    </source>
</evidence>
<keyword evidence="1" id="KW-0812">Transmembrane</keyword>
<feature type="transmembrane region" description="Helical" evidence="1">
    <location>
        <begin position="6"/>
        <end position="24"/>
    </location>
</feature>
<feature type="transmembrane region" description="Helical" evidence="1">
    <location>
        <begin position="253"/>
        <end position="270"/>
    </location>
</feature>
<dbReference type="PANTHER" id="PTHR39556:SF1">
    <property type="entry name" value="PROTEIN, PUTATIVE-RELATED"/>
    <property type="match status" value="1"/>
</dbReference>
<organism evidence="2">
    <name type="scientific">marine sediment metagenome</name>
    <dbReference type="NCBI Taxonomy" id="412755"/>
    <lineage>
        <taxon>unclassified sequences</taxon>
        <taxon>metagenomes</taxon>
        <taxon>ecological metagenomes</taxon>
    </lineage>
</organism>
<feature type="transmembrane region" description="Helical" evidence="1">
    <location>
        <begin position="104"/>
        <end position="126"/>
    </location>
</feature>
<dbReference type="AlphaFoldDB" id="A0A0F9EA99"/>
<sequence>MVEFLLTLPAVVKIIASLVLIVAVNRFLKQLLYSVLIGALFLGLWCGHSLFSLLFIAWQRFSSIDNLMLMVVIIEVISLSTLMSRSRVMADLVEAVQSRISRRAALAVLPAIIGLLPMPGGAYFSAPMVDSCDTEKNIQSLLKTQINYWFRHIWEGWWPLYPGFLVAVDIMNVEIWQFMLVQIPVSLLTVLSGYWFLLRRVPVAARIKDEKSTGPDRKNGQPLLVLITPILVTIAVYALITIFLPFIGQINKYLPMIVGLLMAVITLQVQRPQPAKEWRQIIFTKRTLFLVLLIGAVRIYGAVIDTPLPTGLLLVEQMRLELVQWGIPFLAVMALIPLFSGMAMGVTVGYVGASFPIVLSLLGPDPSLMSILSACMLAYGTGFLGEMLTPMHVCLVVTND</sequence>
<feature type="transmembrane region" description="Helical" evidence="1">
    <location>
        <begin position="368"/>
        <end position="385"/>
    </location>
</feature>
<protein>
    <recommendedName>
        <fullName evidence="3">DUF401 family protein</fullName>
    </recommendedName>
</protein>
<evidence type="ECO:0008006" key="3">
    <source>
        <dbReference type="Google" id="ProtNLM"/>
    </source>
</evidence>
<proteinExistence type="predicted"/>
<feature type="transmembrane region" description="Helical" evidence="1">
    <location>
        <begin position="31"/>
        <end position="58"/>
    </location>
</feature>
<accession>A0A0F9EA99</accession>
<dbReference type="PANTHER" id="PTHR39556">
    <property type="entry name" value="PROTEIN, PUTATIVE-RELATED"/>
    <property type="match status" value="1"/>
</dbReference>
<feature type="transmembrane region" description="Helical" evidence="1">
    <location>
        <begin position="282"/>
        <end position="302"/>
    </location>
</feature>
<name>A0A0F9EA99_9ZZZZ</name>